<dbReference type="CDD" id="cd05233">
    <property type="entry name" value="SDR_c"/>
    <property type="match status" value="1"/>
</dbReference>
<sequence length="264" mass="28396">MSGMTAIVITGGTRGIGQGLARAFAARGCRVVICGRSEETARSAAGALGPGVLGVRADVTCRPDLERLWEKAEKEFGRVDHWINNAGVALTPRLLWDVPESDIRKVVEVNMIGAVNGSAVAAERMLARGGGFLWNMVGFGSNGRISRGMALYGSTKRALAYVHDTLVLETRGTPVRAGLLSPGMVVTELVADNDLRADLRGRRQQLYYEVLSDPLEVVAPWMAERILSARRNGARVERLTTPKALGRLAGALIQGRVRPGRKTP</sequence>
<accession>A0A1I3GYP9</accession>
<dbReference type="GO" id="GO:0010304">
    <property type="term" value="P:PSII associated light-harvesting complex II catabolic process"/>
    <property type="evidence" value="ECO:0007669"/>
    <property type="project" value="TreeGrafter"/>
</dbReference>
<dbReference type="EMBL" id="FOQY01000002">
    <property type="protein sequence ID" value="SFI28437.1"/>
    <property type="molecule type" value="Genomic_DNA"/>
</dbReference>
<dbReference type="GO" id="GO:0034256">
    <property type="term" value="F:chlorophyll(ide) b reductase activity"/>
    <property type="evidence" value="ECO:0007669"/>
    <property type="project" value="TreeGrafter"/>
</dbReference>
<evidence type="ECO:0000313" key="1">
    <source>
        <dbReference type="EMBL" id="SFI28437.1"/>
    </source>
</evidence>
<dbReference type="AlphaFoldDB" id="A0A1I3GYP9"/>
<dbReference type="Proteomes" id="UP000199111">
    <property type="component" value="Unassembled WGS sequence"/>
</dbReference>
<dbReference type="InterPro" id="IPR036291">
    <property type="entry name" value="NAD(P)-bd_dom_sf"/>
</dbReference>
<reference evidence="2" key="1">
    <citation type="submission" date="2016-10" db="EMBL/GenBank/DDBJ databases">
        <authorList>
            <person name="Varghese N."/>
            <person name="Submissions S."/>
        </authorList>
    </citation>
    <scope>NUCLEOTIDE SEQUENCE [LARGE SCALE GENOMIC DNA]</scope>
    <source>
        <strain evidence="2">CGMCC 4.2126</strain>
    </source>
</reference>
<dbReference type="GO" id="GO:0015996">
    <property type="term" value="P:chlorophyll catabolic process"/>
    <property type="evidence" value="ECO:0007669"/>
    <property type="project" value="TreeGrafter"/>
</dbReference>
<organism evidence="1 2">
    <name type="scientific">Streptosporangium canum</name>
    <dbReference type="NCBI Taxonomy" id="324952"/>
    <lineage>
        <taxon>Bacteria</taxon>
        <taxon>Bacillati</taxon>
        <taxon>Actinomycetota</taxon>
        <taxon>Actinomycetes</taxon>
        <taxon>Streptosporangiales</taxon>
        <taxon>Streptosporangiaceae</taxon>
        <taxon>Streptosporangium</taxon>
    </lineage>
</organism>
<dbReference type="Gene3D" id="3.40.50.720">
    <property type="entry name" value="NAD(P)-binding Rossmann-like Domain"/>
    <property type="match status" value="1"/>
</dbReference>
<evidence type="ECO:0000313" key="2">
    <source>
        <dbReference type="Proteomes" id="UP000199111"/>
    </source>
</evidence>
<proteinExistence type="predicted"/>
<name>A0A1I3GYP9_9ACTN</name>
<dbReference type="PANTHER" id="PTHR24314">
    <property type="entry name" value="NON-SPECIFIC LIPID TRANSFER PROTEIN-RELATED"/>
    <property type="match status" value="1"/>
</dbReference>
<dbReference type="Pfam" id="PF00106">
    <property type="entry name" value="adh_short"/>
    <property type="match status" value="1"/>
</dbReference>
<dbReference type="PRINTS" id="PR00081">
    <property type="entry name" value="GDHRDH"/>
</dbReference>
<gene>
    <name evidence="1" type="ORF">SAMN05216275_102275</name>
</gene>
<dbReference type="SUPFAM" id="SSF51735">
    <property type="entry name" value="NAD(P)-binding Rossmann-fold domains"/>
    <property type="match status" value="1"/>
</dbReference>
<dbReference type="InterPro" id="IPR002347">
    <property type="entry name" value="SDR_fam"/>
</dbReference>
<dbReference type="InterPro" id="IPR052625">
    <property type="entry name" value="Chl_b_Red"/>
</dbReference>
<protein>
    <submittedName>
        <fullName evidence="1">NADP-dependent 3-hydroxy acid dehydrogenase YdfG</fullName>
    </submittedName>
</protein>
<keyword evidence="2" id="KW-1185">Reference proteome</keyword>
<dbReference type="PANTHER" id="PTHR24314:SF21">
    <property type="entry name" value="CHLOROPHYLL(IDE) B REDUCTASE NYC1, CHLOROPLASTIC-RELATED"/>
    <property type="match status" value="1"/>
</dbReference>